<dbReference type="Gene3D" id="3.30.70.100">
    <property type="match status" value="1"/>
</dbReference>
<sequence length="100" mass="11375">MIKHIVCWKLLNRTRPLEENADAMAIKAALEDLRGKIPGLTHLELGFDFSGKDSAGDIVLYTEFETKEALSVYQHHPAHVAVGKIVRPRTCDRRMIDYEI</sequence>
<dbReference type="AlphaFoldDB" id="A0A1M7YB72"/>
<dbReference type="RefSeq" id="WP_073614609.1">
    <property type="nucleotide sequence ID" value="NZ_FRFE01000016.1"/>
</dbReference>
<dbReference type="OrthoDB" id="9808130at2"/>
<dbReference type="SUPFAM" id="SSF54909">
    <property type="entry name" value="Dimeric alpha+beta barrel"/>
    <property type="match status" value="1"/>
</dbReference>
<name>A0A1M7YB72_9BACT</name>
<evidence type="ECO:0000313" key="3">
    <source>
        <dbReference type="Proteomes" id="UP000184603"/>
    </source>
</evidence>
<dbReference type="PROSITE" id="PS51502">
    <property type="entry name" value="S_R_A_B_BARREL"/>
    <property type="match status" value="1"/>
</dbReference>
<evidence type="ECO:0000259" key="1">
    <source>
        <dbReference type="PROSITE" id="PS51502"/>
    </source>
</evidence>
<keyword evidence="3" id="KW-1185">Reference proteome</keyword>
<dbReference type="InterPro" id="IPR011008">
    <property type="entry name" value="Dimeric_a/b-barrel"/>
</dbReference>
<accession>A0A1M7YB72</accession>
<gene>
    <name evidence="2" type="ORF">SAMN02745220_03139</name>
</gene>
<dbReference type="EMBL" id="FRFE01000016">
    <property type="protein sequence ID" value="SHO49894.1"/>
    <property type="molecule type" value="Genomic_DNA"/>
</dbReference>
<reference evidence="2 3" key="1">
    <citation type="submission" date="2016-12" db="EMBL/GenBank/DDBJ databases">
        <authorList>
            <person name="Song W.-J."/>
            <person name="Kurnit D.M."/>
        </authorList>
    </citation>
    <scope>NUCLEOTIDE SEQUENCE [LARGE SCALE GENOMIC DNA]</scope>
    <source>
        <strain evidence="2 3">DSM 18488</strain>
    </source>
</reference>
<proteinExistence type="predicted"/>
<dbReference type="InterPro" id="IPR013097">
    <property type="entry name" value="Dabb"/>
</dbReference>
<dbReference type="Pfam" id="PF07876">
    <property type="entry name" value="Dabb"/>
    <property type="match status" value="1"/>
</dbReference>
<feature type="domain" description="Stress-response A/B barrel" evidence="1">
    <location>
        <begin position="2"/>
        <end position="98"/>
    </location>
</feature>
<evidence type="ECO:0000313" key="2">
    <source>
        <dbReference type="EMBL" id="SHO49894.1"/>
    </source>
</evidence>
<dbReference type="PANTHER" id="PTHR37832">
    <property type="entry name" value="BLL2683 PROTEIN"/>
    <property type="match status" value="1"/>
</dbReference>
<organism evidence="2 3">
    <name type="scientific">Desulfopila aestuarii DSM 18488</name>
    <dbReference type="NCBI Taxonomy" id="1121416"/>
    <lineage>
        <taxon>Bacteria</taxon>
        <taxon>Pseudomonadati</taxon>
        <taxon>Thermodesulfobacteriota</taxon>
        <taxon>Desulfobulbia</taxon>
        <taxon>Desulfobulbales</taxon>
        <taxon>Desulfocapsaceae</taxon>
        <taxon>Desulfopila</taxon>
    </lineage>
</organism>
<dbReference type="STRING" id="1121416.SAMN02745220_03139"/>
<protein>
    <submittedName>
        <fullName evidence="2">Stress responsive A/B Barrel Domain</fullName>
    </submittedName>
</protein>
<dbReference type="SMART" id="SM00886">
    <property type="entry name" value="Dabb"/>
    <property type="match status" value="1"/>
</dbReference>
<dbReference type="PANTHER" id="PTHR37832:SF1">
    <property type="entry name" value="STRESS-RESPONSE A_B BARREL DOMAIN-CONTAINING PROTEIN"/>
    <property type="match status" value="1"/>
</dbReference>
<dbReference type="Proteomes" id="UP000184603">
    <property type="component" value="Unassembled WGS sequence"/>
</dbReference>